<evidence type="ECO:0000313" key="1">
    <source>
        <dbReference type="EMBL" id="KAJ9646567.1"/>
    </source>
</evidence>
<reference evidence="1" key="1">
    <citation type="submission" date="2022-10" db="EMBL/GenBank/DDBJ databases">
        <title>Culturing micro-colonial fungi from biological soil crusts in the Mojave desert and describing Neophaeococcomyces mojavensis, and introducing the new genera and species Taxawa tesnikishii.</title>
        <authorList>
            <person name="Kurbessoian T."/>
            <person name="Stajich J.E."/>
        </authorList>
    </citation>
    <scope>NUCLEOTIDE SEQUENCE</scope>
    <source>
        <strain evidence="1">JES_115</strain>
    </source>
</reference>
<proteinExistence type="predicted"/>
<name>A0ACC2ZGM4_9PEZI</name>
<accession>A0ACC2ZGM4</accession>
<dbReference type="EMBL" id="JAPDRP010000006">
    <property type="protein sequence ID" value="KAJ9646567.1"/>
    <property type="molecule type" value="Genomic_DNA"/>
</dbReference>
<protein>
    <submittedName>
        <fullName evidence="1">Uncharacterized protein</fullName>
    </submittedName>
</protein>
<sequence>MNHLLRLRRRLHRLHLHPGHALHQGLGAAPASCFATQAQKTTDALLQLLDAQRYTTDTSPRLNQNKMTGTDMMCTVKSSTATCHIMVPRDMNITDVHLLLSLPQLVIPTMTILHRPPEELRPEKQWPLVHRLNCRHSDITITNQNRPVPETALHSEAR</sequence>
<comment type="caution">
    <text evidence="1">The sequence shown here is derived from an EMBL/GenBank/DDBJ whole genome shotgun (WGS) entry which is preliminary data.</text>
</comment>
<dbReference type="Proteomes" id="UP001172680">
    <property type="component" value="Unassembled WGS sequence"/>
</dbReference>
<keyword evidence="2" id="KW-1185">Reference proteome</keyword>
<evidence type="ECO:0000313" key="2">
    <source>
        <dbReference type="Proteomes" id="UP001172680"/>
    </source>
</evidence>
<gene>
    <name evidence="1" type="ORF">H2199_002616</name>
</gene>
<organism evidence="1 2">
    <name type="scientific">Coniosporium tulheliwenetii</name>
    <dbReference type="NCBI Taxonomy" id="3383036"/>
    <lineage>
        <taxon>Eukaryota</taxon>
        <taxon>Fungi</taxon>
        <taxon>Dikarya</taxon>
        <taxon>Ascomycota</taxon>
        <taxon>Pezizomycotina</taxon>
        <taxon>Dothideomycetes</taxon>
        <taxon>Dothideomycetes incertae sedis</taxon>
        <taxon>Coniosporium</taxon>
    </lineage>
</organism>